<gene>
    <name evidence="1" type="ORF">CHRIB12_LOCUS23801</name>
</gene>
<proteinExistence type="predicted"/>
<dbReference type="EMBL" id="CAGKOT010000098">
    <property type="protein sequence ID" value="CAB5395362.1"/>
    <property type="molecule type" value="Genomic_DNA"/>
</dbReference>
<reference evidence="1" key="1">
    <citation type="submission" date="2020-05" db="EMBL/GenBank/DDBJ databases">
        <authorList>
            <person name="Rincon C."/>
            <person name="Sanders R I."/>
            <person name="Robbins C."/>
            <person name="Chaturvedi A."/>
        </authorList>
    </citation>
    <scope>NUCLEOTIDE SEQUENCE</scope>
    <source>
        <strain evidence="1">CHB12</strain>
    </source>
</reference>
<dbReference type="AlphaFoldDB" id="A0A916EKZ0"/>
<dbReference type="OrthoDB" id="10299437at2759"/>
<organism evidence="1 2">
    <name type="scientific">Rhizophagus irregularis</name>
    <dbReference type="NCBI Taxonomy" id="588596"/>
    <lineage>
        <taxon>Eukaryota</taxon>
        <taxon>Fungi</taxon>
        <taxon>Fungi incertae sedis</taxon>
        <taxon>Mucoromycota</taxon>
        <taxon>Glomeromycotina</taxon>
        <taxon>Glomeromycetes</taxon>
        <taxon>Glomerales</taxon>
        <taxon>Glomeraceae</taxon>
        <taxon>Rhizophagus</taxon>
    </lineage>
</organism>
<name>A0A916EKZ0_9GLOM</name>
<accession>A0A916EKZ0</accession>
<sequence>MKYFFFKEHLPGTGFRLEDFGFLDYLEYWILSSRVLYFSFLDYLEYWILSSRVLYFRFLDYLEYWISASWIIWDIGVWGGFTLNKHNNFILVQINK</sequence>
<comment type="caution">
    <text evidence="1">The sequence shown here is derived from an EMBL/GenBank/DDBJ whole genome shotgun (WGS) entry which is preliminary data.</text>
</comment>
<protein>
    <submittedName>
        <fullName evidence="1">Uncharacterized protein</fullName>
    </submittedName>
</protein>
<evidence type="ECO:0000313" key="2">
    <source>
        <dbReference type="Proteomes" id="UP000684084"/>
    </source>
</evidence>
<evidence type="ECO:0000313" key="1">
    <source>
        <dbReference type="EMBL" id="CAB5395362.1"/>
    </source>
</evidence>
<dbReference type="Proteomes" id="UP000684084">
    <property type="component" value="Unassembled WGS sequence"/>
</dbReference>